<evidence type="ECO:0000313" key="4">
    <source>
        <dbReference type="EMBL" id="QIE58525.1"/>
    </source>
</evidence>
<dbReference type="PANTHER" id="PTHR35535:SF1">
    <property type="entry name" value="HEAT SHOCK PROTEIN HSLJ"/>
    <property type="match status" value="1"/>
</dbReference>
<dbReference type="Pfam" id="PF14302">
    <property type="entry name" value="DUF4377"/>
    <property type="match status" value="1"/>
</dbReference>
<dbReference type="Gene3D" id="2.40.128.270">
    <property type="match status" value="1"/>
</dbReference>
<evidence type="ECO:0000313" key="5">
    <source>
        <dbReference type="Proteomes" id="UP000505306"/>
    </source>
</evidence>
<organism evidence="4 5">
    <name type="scientific">Rasiella rasia</name>
    <dbReference type="NCBI Taxonomy" id="2744027"/>
    <lineage>
        <taxon>Bacteria</taxon>
        <taxon>Pseudomonadati</taxon>
        <taxon>Bacteroidota</taxon>
        <taxon>Flavobacteriia</taxon>
        <taxon>Flavobacteriales</taxon>
        <taxon>Flavobacteriaceae</taxon>
        <taxon>Rasiella</taxon>
    </lineage>
</organism>
<reference evidence="4 5" key="1">
    <citation type="submission" date="2020-02" db="EMBL/GenBank/DDBJ databases">
        <title>Complete genome sequence of Flavobacteriaceae bacterium.</title>
        <authorList>
            <person name="Kim S.-J."/>
            <person name="Kim Y.-S."/>
            <person name="Kim K.-H."/>
        </authorList>
    </citation>
    <scope>NUCLEOTIDE SEQUENCE [LARGE SCALE GENOMIC DNA]</scope>
    <source>
        <strain evidence="4 5">RR4-40</strain>
    </source>
</reference>
<dbReference type="Proteomes" id="UP000505306">
    <property type="component" value="Chromosome"/>
</dbReference>
<evidence type="ECO:0000256" key="1">
    <source>
        <dbReference type="SAM" id="SignalP"/>
    </source>
</evidence>
<dbReference type="EMBL" id="CP049057">
    <property type="protein sequence ID" value="QIE58525.1"/>
    <property type="molecule type" value="Genomic_DNA"/>
</dbReference>
<dbReference type="InterPro" id="IPR053147">
    <property type="entry name" value="Hsp_HslJ-like"/>
</dbReference>
<feature type="chain" id="PRO_5026120486" evidence="1">
    <location>
        <begin position="21"/>
        <end position="231"/>
    </location>
</feature>
<keyword evidence="5" id="KW-1185">Reference proteome</keyword>
<protein>
    <submittedName>
        <fullName evidence="4">DUF4377 domain-containing protein</fullName>
    </submittedName>
</protein>
<evidence type="ECO:0000259" key="3">
    <source>
        <dbReference type="Pfam" id="PF14302"/>
    </source>
</evidence>
<dbReference type="KEGG" id="mgel:G5B37_02815"/>
<sequence length="231" mass="25756">MKFLVSCFLVLLTVNACGNASEDSTKTVTFYVNSTTVSCEGAGKMQCLQIKKEDATASSDWINFYGTIKGFEFQQGYRYKLSVEETQLDPSKVPADAATVTYTLVEVLEKKQDPTLQLHDIWSLQSIGGMSLESDRYAASKETPRLEIFVAEKRIGGTNGCNNFFGTIESLSETNISFTKMGSTKMMCPNMEIPNLFTNALAETATYKIEKLYLYLYDTSGNELLKFIKVD</sequence>
<gene>
    <name evidence="4" type="ORF">G5B37_02815</name>
</gene>
<dbReference type="PANTHER" id="PTHR35535">
    <property type="entry name" value="HEAT SHOCK PROTEIN HSLJ"/>
    <property type="match status" value="1"/>
</dbReference>
<accession>A0A6G6GIX3</accession>
<evidence type="ECO:0000259" key="2">
    <source>
        <dbReference type="Pfam" id="PF03724"/>
    </source>
</evidence>
<proteinExistence type="predicted"/>
<dbReference type="RefSeq" id="WP_164678532.1">
    <property type="nucleotide sequence ID" value="NZ_CP049057.1"/>
</dbReference>
<feature type="domain" description="DUF306" evidence="2">
    <location>
        <begin position="120"/>
        <end position="227"/>
    </location>
</feature>
<dbReference type="AlphaFoldDB" id="A0A6G6GIX3"/>
<dbReference type="Pfam" id="PF03724">
    <property type="entry name" value="META"/>
    <property type="match status" value="1"/>
</dbReference>
<dbReference type="InterPro" id="IPR038670">
    <property type="entry name" value="HslJ-like_sf"/>
</dbReference>
<feature type="domain" description="DUF4377" evidence="3">
    <location>
        <begin position="31"/>
        <end position="110"/>
    </location>
</feature>
<dbReference type="InterPro" id="IPR005184">
    <property type="entry name" value="DUF306_Meta_HslJ"/>
</dbReference>
<name>A0A6G6GIX3_9FLAO</name>
<keyword evidence="1" id="KW-0732">Signal</keyword>
<feature type="signal peptide" evidence="1">
    <location>
        <begin position="1"/>
        <end position="20"/>
    </location>
</feature>
<dbReference type="InterPro" id="IPR025485">
    <property type="entry name" value="DUF4377"/>
</dbReference>